<reference evidence="1" key="1">
    <citation type="journal article" date="2014" name="Nat. Commun.">
        <title>The tobacco genome sequence and its comparison with those of tomato and potato.</title>
        <authorList>
            <person name="Sierro N."/>
            <person name="Battey J.N."/>
            <person name="Ouadi S."/>
            <person name="Bakaher N."/>
            <person name="Bovet L."/>
            <person name="Willig A."/>
            <person name="Goepfert S."/>
            <person name="Peitsch M.C."/>
            <person name="Ivanov N.V."/>
        </authorList>
    </citation>
    <scope>NUCLEOTIDE SEQUENCE [LARGE SCALE GENOMIC DNA]</scope>
</reference>
<keyword evidence="1" id="KW-1185">Reference proteome</keyword>
<dbReference type="RefSeq" id="XP_075076534.1">
    <property type="nucleotide sequence ID" value="XM_075220433.1"/>
</dbReference>
<gene>
    <name evidence="2" type="primary">LOC142163173</name>
</gene>
<organism evidence="1 2">
    <name type="scientific">Nicotiana tabacum</name>
    <name type="common">Common tobacco</name>
    <dbReference type="NCBI Taxonomy" id="4097"/>
    <lineage>
        <taxon>Eukaryota</taxon>
        <taxon>Viridiplantae</taxon>
        <taxon>Streptophyta</taxon>
        <taxon>Embryophyta</taxon>
        <taxon>Tracheophyta</taxon>
        <taxon>Spermatophyta</taxon>
        <taxon>Magnoliopsida</taxon>
        <taxon>eudicotyledons</taxon>
        <taxon>Gunneridae</taxon>
        <taxon>Pentapetalae</taxon>
        <taxon>asterids</taxon>
        <taxon>lamiids</taxon>
        <taxon>Solanales</taxon>
        <taxon>Solanaceae</taxon>
        <taxon>Nicotianoideae</taxon>
        <taxon>Nicotianeae</taxon>
        <taxon>Nicotiana</taxon>
    </lineage>
</organism>
<reference evidence="2" key="2">
    <citation type="submission" date="2025-08" db="UniProtKB">
        <authorList>
            <consortium name="RefSeq"/>
        </authorList>
    </citation>
    <scope>IDENTIFICATION</scope>
    <source>
        <tissue evidence="2">Leaf</tissue>
    </source>
</reference>
<evidence type="ECO:0000313" key="1">
    <source>
        <dbReference type="Proteomes" id="UP000790787"/>
    </source>
</evidence>
<protein>
    <submittedName>
        <fullName evidence="2">Uncharacterized protein LOC142163173</fullName>
    </submittedName>
</protein>
<accession>A0AC58RUX6</accession>
<proteinExistence type="predicted"/>
<dbReference type="Proteomes" id="UP000790787">
    <property type="component" value="Chromosome 8"/>
</dbReference>
<evidence type="ECO:0000313" key="2">
    <source>
        <dbReference type="RefSeq" id="XP_075076534.1"/>
    </source>
</evidence>
<sequence>MYTWCDNRDPPNTIWKRLDRRAYNSEWFDSFGGTSVTHLSRSYSDHAPSLITCKANNVDFTRYFKFLNIWAEHKDFLDVVQHAWDINVVENSLYILHQKNKNTCNSLHSWSREAFGDIYEELKKLKILIRSLEEASLTNNCPIKRMNLSKARAGFTRYLKLQDNILRHKARVKWLKEGDANTAFFHGSLRIREKD</sequence>
<name>A0AC58RUX6_TOBAC</name>